<proteinExistence type="predicted"/>
<organism evidence="1 2">
    <name type="scientific">Nonomuraea mangrovi</name>
    <dbReference type="NCBI Taxonomy" id="2316207"/>
    <lineage>
        <taxon>Bacteria</taxon>
        <taxon>Bacillati</taxon>
        <taxon>Actinomycetota</taxon>
        <taxon>Actinomycetes</taxon>
        <taxon>Streptosporangiales</taxon>
        <taxon>Streptosporangiaceae</taxon>
        <taxon>Nonomuraea</taxon>
    </lineage>
</organism>
<accession>A0ABW4SVC4</accession>
<evidence type="ECO:0000313" key="1">
    <source>
        <dbReference type="EMBL" id="MFD1932606.1"/>
    </source>
</evidence>
<comment type="caution">
    <text evidence="1">The sequence shown here is derived from an EMBL/GenBank/DDBJ whole genome shotgun (WGS) entry which is preliminary data.</text>
</comment>
<dbReference type="EMBL" id="JBHUFV010000021">
    <property type="protein sequence ID" value="MFD1932606.1"/>
    <property type="molecule type" value="Genomic_DNA"/>
</dbReference>
<dbReference type="Proteomes" id="UP001597368">
    <property type="component" value="Unassembled WGS sequence"/>
</dbReference>
<evidence type="ECO:0000313" key="2">
    <source>
        <dbReference type="Proteomes" id="UP001597368"/>
    </source>
</evidence>
<keyword evidence="2" id="KW-1185">Reference proteome</keyword>
<protein>
    <submittedName>
        <fullName evidence="1">Uncharacterized protein</fullName>
    </submittedName>
</protein>
<name>A0ABW4SVC4_9ACTN</name>
<sequence>MGPSPPCAPGSWRWPPASRREFWGLFALPDAARTLKVKIADFRDLQVPVQ</sequence>
<dbReference type="RefSeq" id="WP_379572666.1">
    <property type="nucleotide sequence ID" value="NZ_JBHUFV010000021.1"/>
</dbReference>
<gene>
    <name evidence="1" type="ORF">ACFSKW_14070</name>
</gene>
<reference evidence="2" key="1">
    <citation type="journal article" date="2019" name="Int. J. Syst. Evol. Microbiol.">
        <title>The Global Catalogue of Microorganisms (GCM) 10K type strain sequencing project: providing services to taxonomists for standard genome sequencing and annotation.</title>
        <authorList>
            <consortium name="The Broad Institute Genomics Platform"/>
            <consortium name="The Broad Institute Genome Sequencing Center for Infectious Disease"/>
            <person name="Wu L."/>
            <person name="Ma J."/>
        </authorList>
    </citation>
    <scope>NUCLEOTIDE SEQUENCE [LARGE SCALE GENOMIC DNA]</scope>
    <source>
        <strain evidence="2">ICMP 6774ER</strain>
    </source>
</reference>